<proteinExistence type="predicted"/>
<name>A0A8S5SPF8_9CAUD</name>
<sequence>MPTVNKNIDFDFFNRTGRYPPKIRFNVWGSACGLSMDAYKAMGKPIGLKVGIDKVNHVIHVLPIDKENIKGAIYPKSHELKRSKVVISRARIVLAGLKELGITSNLEGTVNDKNGTVELLFKF</sequence>
<reference evidence="1" key="1">
    <citation type="journal article" date="2021" name="Proc. Natl. Acad. Sci. U.S.A.">
        <title>A Catalog of Tens of Thousands of Viruses from Human Metagenomes Reveals Hidden Associations with Chronic Diseases.</title>
        <authorList>
            <person name="Tisza M.J."/>
            <person name="Buck C.B."/>
        </authorList>
    </citation>
    <scope>NUCLEOTIDE SEQUENCE</scope>
    <source>
        <strain evidence="1">Cty4e12</strain>
    </source>
</reference>
<accession>A0A8S5SPF8</accession>
<evidence type="ECO:0000313" key="1">
    <source>
        <dbReference type="EMBL" id="DAF52854.1"/>
    </source>
</evidence>
<dbReference type="EMBL" id="BK032643">
    <property type="protein sequence ID" value="DAF52854.1"/>
    <property type="molecule type" value="Genomic_DNA"/>
</dbReference>
<protein>
    <submittedName>
        <fullName evidence="1">Uncharacterized protein</fullName>
    </submittedName>
</protein>
<organism evidence="1">
    <name type="scientific">Myoviridae sp. cty4e12</name>
    <dbReference type="NCBI Taxonomy" id="2827718"/>
    <lineage>
        <taxon>Viruses</taxon>
        <taxon>Duplodnaviria</taxon>
        <taxon>Heunggongvirae</taxon>
        <taxon>Uroviricota</taxon>
        <taxon>Caudoviricetes</taxon>
    </lineage>
</organism>